<protein>
    <submittedName>
        <fullName evidence="3">STP1 protein</fullName>
    </submittedName>
</protein>
<name>A0A1A8WPD1_PLAOA</name>
<evidence type="ECO:0000256" key="2">
    <source>
        <dbReference type="SAM" id="Phobius"/>
    </source>
</evidence>
<organism evidence="3 4">
    <name type="scientific">Plasmodium ovale curtisi</name>
    <dbReference type="NCBI Taxonomy" id="864141"/>
    <lineage>
        <taxon>Eukaryota</taxon>
        <taxon>Sar</taxon>
        <taxon>Alveolata</taxon>
        <taxon>Apicomplexa</taxon>
        <taxon>Aconoidasida</taxon>
        <taxon>Haemosporida</taxon>
        <taxon>Plasmodiidae</taxon>
        <taxon>Plasmodium</taxon>
        <taxon>Plasmodium (Plasmodium)</taxon>
    </lineage>
</organism>
<evidence type="ECO:0000256" key="1">
    <source>
        <dbReference type="SAM" id="MobiDB-lite"/>
    </source>
</evidence>
<feature type="compositionally biased region" description="Basic and acidic residues" evidence="1">
    <location>
        <begin position="204"/>
        <end position="221"/>
    </location>
</feature>
<sequence>MKSFTHNCNEVERASSKKTINIYIRYKTPILEGAIKIINEFLKQNNEGVHYKNLCEELHKYAKAQKKCFRQEVTKQGKPFTTKEWKIILDALLVTFKSQKINRLCYLENDNEISKKKEILNIHDAFRNFCIEKKILYENTSNMDFLQCNEYMTWLNRKKKELQALDPNYSNMKEYEEYFNIRSNCNYPWLLKDSAGITCQKTTRSREGEKKGKETTLDDTHSNIPVVTQVNPSDGKKGTPLATQPPSKGDVHQDSAKTSDTGQEQIPNKTASSSEPNNAKDKIVLRVPVITIGGTPVPEPMPVFPPIPDYKDPKYKDIIDSLRNNLDGQKIPRHVRNPINQNHVNFSKDNINYIDGHPIEPTITKSHNIIPPENLRTQPFRELLRTQKFITNLFSKKRYIPHIIYSQKLPPVIPRKIYSPAPKSMKIHAASFPSEFPFFPRITTGRNTDTKIKEVVKIEPAKPGPSHFRSPSMIYVLGFLILFTIVSMLFLLFQYTPLGLLFSKKKKMKKRLKRHFKFKKIEKEPQHFDEIDKDSVNDIRGANKKCEENIYKHIKIQKVIINEDTNLLKRKKKKGKTHIDIHMELLNEYKNDEWELNKNDFLNMCLEELIRKLNTIQNNSANNEVTIKNKPIKSTKEEKIVLWNKWAEKYRSIWENLKRENAFKVLQYKWKQEEKAYLENIGHSGNDVMNEKQPIPLIEIKKDIWRKWIAKEATLIEQYKEEQWIKSLLEEIEKISDEYKQVEAKDDIFVVNIGELEHKENNEELYKHYKHIFLIKVMIQMLMMVIEECIKEENPEKTELVLDNLIGKMNKEKRKNIKSEYVENISEENKNHLEWNKIIEQDTPADQDSLKQLIEGWTRK</sequence>
<dbReference type="AlphaFoldDB" id="A0A1A8WPD1"/>
<gene>
    <name evidence="3" type="ORF">POVCU2_0079500</name>
</gene>
<keyword evidence="2" id="KW-1133">Transmembrane helix</keyword>
<keyword evidence="2" id="KW-0472">Membrane</keyword>
<accession>A0A1A8WPD1</accession>
<keyword evidence="2" id="KW-0812">Transmembrane</keyword>
<feature type="compositionally biased region" description="Polar residues" evidence="1">
    <location>
        <begin position="222"/>
        <end position="232"/>
    </location>
</feature>
<dbReference type="EMBL" id="FLQU01001481">
    <property type="protein sequence ID" value="SBS93182.1"/>
    <property type="molecule type" value="Genomic_DNA"/>
</dbReference>
<feature type="transmembrane region" description="Helical" evidence="2">
    <location>
        <begin position="473"/>
        <end position="502"/>
    </location>
</feature>
<evidence type="ECO:0000313" key="4">
    <source>
        <dbReference type="Proteomes" id="UP000078560"/>
    </source>
</evidence>
<feature type="compositionally biased region" description="Polar residues" evidence="1">
    <location>
        <begin position="258"/>
        <end position="277"/>
    </location>
</feature>
<reference evidence="4" key="1">
    <citation type="submission" date="2016-05" db="EMBL/GenBank/DDBJ databases">
        <authorList>
            <person name="Naeem Raeece"/>
        </authorList>
    </citation>
    <scope>NUCLEOTIDE SEQUENCE [LARGE SCALE GENOMIC DNA]</scope>
</reference>
<proteinExistence type="predicted"/>
<feature type="region of interest" description="Disordered" evidence="1">
    <location>
        <begin position="200"/>
        <end position="280"/>
    </location>
</feature>
<evidence type="ECO:0000313" key="3">
    <source>
        <dbReference type="EMBL" id="SBS93182.1"/>
    </source>
</evidence>
<dbReference type="Proteomes" id="UP000078560">
    <property type="component" value="Unassembled WGS sequence"/>
</dbReference>